<sequence>MLLLATVAVAYATCWLQCVGAFVHVLPFRAVGDAGHRKIVDSPSVHKAPAEPAILEADTDNVFTMTVAFWAEVARAAEAPEPSHDVFLMMPDCEQGAMELLVNSYRDLGDKLGDRLPDLKAVEVSFDFPPGATRLKGFHIRSAGEPYKLGSPAAAAAGVEQLRAWVERVVVGLRVCPFTHSVDIAPAGLEKRGVTPGFIGYPVTRSTCTAGVLRDFWAETLTMLSTPPEQTSTLLLSAPCFARDFNTWAAFTEAMIASLRLFRVDDMIKVIVFHPDYVRSHVQPTESPAHGHLPPTSWMPKMMENFYKGLQEDFPYGASDFQRRAPCPAINVLRADMLENAVVESLVDLGGQRRFTRVSGAKVYCANTKNLAAVGVDVLQEELERETRAVAALQE</sequence>
<name>A0A836CD69_9STRA</name>
<proteinExistence type="predicted"/>
<evidence type="ECO:0000313" key="3">
    <source>
        <dbReference type="Proteomes" id="UP000664859"/>
    </source>
</evidence>
<feature type="signal peptide" evidence="1">
    <location>
        <begin position="1"/>
        <end position="21"/>
    </location>
</feature>
<protein>
    <submittedName>
        <fullName evidence="2">Uncharacterized protein</fullName>
    </submittedName>
</protein>
<dbReference type="Pfam" id="PF07209">
    <property type="entry name" value="DUF1415"/>
    <property type="match status" value="1"/>
</dbReference>
<keyword evidence="1" id="KW-0732">Signal</keyword>
<dbReference type="InterPro" id="IPR009858">
    <property type="entry name" value="DUF1415"/>
</dbReference>
<dbReference type="OrthoDB" id="204618at2759"/>
<reference evidence="2" key="1">
    <citation type="submission" date="2021-02" db="EMBL/GenBank/DDBJ databases">
        <title>First Annotated Genome of the Yellow-green Alga Tribonema minus.</title>
        <authorList>
            <person name="Mahan K.M."/>
        </authorList>
    </citation>
    <scope>NUCLEOTIDE SEQUENCE</scope>
    <source>
        <strain evidence="2">UTEX B ZZ1240</strain>
    </source>
</reference>
<dbReference type="Proteomes" id="UP000664859">
    <property type="component" value="Unassembled WGS sequence"/>
</dbReference>
<keyword evidence="3" id="KW-1185">Reference proteome</keyword>
<organism evidence="2 3">
    <name type="scientific">Tribonema minus</name>
    <dbReference type="NCBI Taxonomy" id="303371"/>
    <lineage>
        <taxon>Eukaryota</taxon>
        <taxon>Sar</taxon>
        <taxon>Stramenopiles</taxon>
        <taxon>Ochrophyta</taxon>
        <taxon>PX clade</taxon>
        <taxon>Xanthophyceae</taxon>
        <taxon>Tribonematales</taxon>
        <taxon>Tribonemataceae</taxon>
        <taxon>Tribonema</taxon>
    </lineage>
</organism>
<evidence type="ECO:0000313" key="2">
    <source>
        <dbReference type="EMBL" id="KAG5180803.1"/>
    </source>
</evidence>
<evidence type="ECO:0000256" key="1">
    <source>
        <dbReference type="SAM" id="SignalP"/>
    </source>
</evidence>
<accession>A0A836CD69</accession>
<gene>
    <name evidence="2" type="ORF">JKP88DRAFT_323083</name>
</gene>
<dbReference type="EMBL" id="JAFCMP010000357">
    <property type="protein sequence ID" value="KAG5180803.1"/>
    <property type="molecule type" value="Genomic_DNA"/>
</dbReference>
<feature type="chain" id="PRO_5032419563" evidence="1">
    <location>
        <begin position="22"/>
        <end position="395"/>
    </location>
</feature>
<dbReference type="AlphaFoldDB" id="A0A836CD69"/>
<comment type="caution">
    <text evidence="2">The sequence shown here is derived from an EMBL/GenBank/DDBJ whole genome shotgun (WGS) entry which is preliminary data.</text>
</comment>